<dbReference type="Gene3D" id="3.30.1600.10">
    <property type="entry name" value="SIR2/SIRT2 'Small Domain"/>
    <property type="match status" value="1"/>
</dbReference>
<dbReference type="AlphaFoldDB" id="A0A2S3UNI4"/>
<dbReference type="GO" id="GO:0017136">
    <property type="term" value="F:histone deacetylase activity, NAD-dependent"/>
    <property type="evidence" value="ECO:0007669"/>
    <property type="project" value="TreeGrafter"/>
</dbReference>
<evidence type="ECO:0000256" key="3">
    <source>
        <dbReference type="ARBA" id="ARBA00023027"/>
    </source>
</evidence>
<keyword evidence="3" id="KW-0520">NAD</keyword>
<gene>
    <name evidence="6" type="ORF">CLV41_10949</name>
</gene>
<evidence type="ECO:0000313" key="6">
    <source>
        <dbReference type="EMBL" id="POF29278.1"/>
    </source>
</evidence>
<feature type="binding site" evidence="4">
    <location>
        <position position="168"/>
    </location>
    <ligand>
        <name>Zn(2+)</name>
        <dbReference type="ChEBI" id="CHEBI:29105"/>
    </ligand>
</feature>
<keyword evidence="4" id="KW-0862">Zinc</keyword>
<name>A0A2S3UNI4_9HYPH</name>
<protein>
    <recommendedName>
        <fullName evidence="1">protein acetyllysine N-acetyltransferase</fullName>
        <ecNumber evidence="1">2.3.1.286</ecNumber>
    </recommendedName>
</protein>
<feature type="domain" description="Deacetylase sirtuin-type" evidence="5">
    <location>
        <begin position="8"/>
        <end position="272"/>
    </location>
</feature>
<evidence type="ECO:0000256" key="2">
    <source>
        <dbReference type="ARBA" id="ARBA00022679"/>
    </source>
</evidence>
<dbReference type="SUPFAM" id="SSF52467">
    <property type="entry name" value="DHS-like NAD/FAD-binding domain"/>
    <property type="match status" value="1"/>
</dbReference>
<dbReference type="PANTHER" id="PTHR11085:SF10">
    <property type="entry name" value="NAD-DEPENDENT PROTEIN DEACYLASE SIRTUIN-5, MITOCHONDRIAL-RELATED"/>
    <property type="match status" value="1"/>
</dbReference>
<dbReference type="PROSITE" id="PS50305">
    <property type="entry name" value="SIRTUIN"/>
    <property type="match status" value="1"/>
</dbReference>
<feature type="active site" description="Proton acceptor" evidence="4">
    <location>
        <position position="136"/>
    </location>
</feature>
<dbReference type="EC" id="2.3.1.286" evidence="1"/>
<feature type="binding site" evidence="4">
    <location>
        <position position="171"/>
    </location>
    <ligand>
        <name>Zn(2+)</name>
        <dbReference type="ChEBI" id="CHEBI:29105"/>
    </ligand>
</feature>
<proteinExistence type="predicted"/>
<feature type="binding site" evidence="4">
    <location>
        <position position="147"/>
    </location>
    <ligand>
        <name>Zn(2+)</name>
        <dbReference type="ChEBI" id="CHEBI:29105"/>
    </ligand>
</feature>
<dbReference type="InterPro" id="IPR029035">
    <property type="entry name" value="DHS-like_NAD/FAD-binding_dom"/>
</dbReference>
<keyword evidence="4" id="KW-0479">Metal-binding</keyword>
<dbReference type="Proteomes" id="UP000236959">
    <property type="component" value="Unassembled WGS sequence"/>
</dbReference>
<dbReference type="InterPro" id="IPR026591">
    <property type="entry name" value="Sirtuin_cat_small_dom_sf"/>
</dbReference>
<evidence type="ECO:0000256" key="4">
    <source>
        <dbReference type="PROSITE-ProRule" id="PRU00236"/>
    </source>
</evidence>
<dbReference type="GO" id="GO:0046872">
    <property type="term" value="F:metal ion binding"/>
    <property type="evidence" value="ECO:0007669"/>
    <property type="project" value="UniProtKB-KW"/>
</dbReference>
<dbReference type="InterPro" id="IPR003000">
    <property type="entry name" value="Sirtuin"/>
</dbReference>
<dbReference type="EMBL" id="PPCN01000009">
    <property type="protein sequence ID" value="POF29278.1"/>
    <property type="molecule type" value="Genomic_DNA"/>
</dbReference>
<keyword evidence="7" id="KW-1185">Reference proteome</keyword>
<organism evidence="6 7">
    <name type="scientific">Roseibium marinum</name>
    <dbReference type="NCBI Taxonomy" id="281252"/>
    <lineage>
        <taxon>Bacteria</taxon>
        <taxon>Pseudomonadati</taxon>
        <taxon>Pseudomonadota</taxon>
        <taxon>Alphaproteobacteria</taxon>
        <taxon>Hyphomicrobiales</taxon>
        <taxon>Stappiaceae</taxon>
        <taxon>Roseibium</taxon>
    </lineage>
</organism>
<sequence length="272" mass="29588">MRSLPDLTMTFITSLPEARHFVAQFHGGAYRQIVALTGAGISTESGIPDFRSPGGIWSTRHPVQYQDFLAFEESRLEDWERRFEMMDFFSRAVPNAAHMALVVLARSGFLKRLVTQNVDGLHQASGFPQDCLTEIHGNSTYATCLSCGGRAELEAQRPCVEAGRSPVCDRCGGYLKAAVISFGQEMPERELRVAAVATQDCDLFLVLGSSLVVQPAACLPALAVQNGAELVILNAQETPLDSLASTVIRTPLAQTFVNFGEELAQMTQMVCG</sequence>
<dbReference type="PANTHER" id="PTHR11085">
    <property type="entry name" value="NAD-DEPENDENT PROTEIN DEACYLASE SIRTUIN-5, MITOCHONDRIAL-RELATED"/>
    <property type="match status" value="1"/>
</dbReference>
<dbReference type="GO" id="GO:0070403">
    <property type="term" value="F:NAD+ binding"/>
    <property type="evidence" value="ECO:0007669"/>
    <property type="project" value="InterPro"/>
</dbReference>
<dbReference type="InterPro" id="IPR026590">
    <property type="entry name" value="Ssirtuin_cat_dom"/>
</dbReference>
<evidence type="ECO:0000313" key="7">
    <source>
        <dbReference type="Proteomes" id="UP000236959"/>
    </source>
</evidence>
<reference evidence="6 7" key="1">
    <citation type="submission" date="2018-01" db="EMBL/GenBank/DDBJ databases">
        <title>Genomic Encyclopedia of Archaeal and Bacterial Type Strains, Phase II (KMG-II): from individual species to whole genera.</title>
        <authorList>
            <person name="Goeker M."/>
        </authorList>
    </citation>
    <scope>NUCLEOTIDE SEQUENCE [LARGE SCALE GENOMIC DNA]</scope>
    <source>
        <strain evidence="6 7">DSM 17023</strain>
    </source>
</reference>
<dbReference type="Gene3D" id="3.40.50.1220">
    <property type="entry name" value="TPP-binding domain"/>
    <property type="match status" value="1"/>
</dbReference>
<dbReference type="InterPro" id="IPR050134">
    <property type="entry name" value="NAD-dep_sirtuin_deacylases"/>
</dbReference>
<comment type="caution">
    <text evidence="6">The sequence shown here is derived from an EMBL/GenBank/DDBJ whole genome shotgun (WGS) entry which is preliminary data.</text>
</comment>
<evidence type="ECO:0000259" key="5">
    <source>
        <dbReference type="PROSITE" id="PS50305"/>
    </source>
</evidence>
<keyword evidence="2" id="KW-0808">Transferase</keyword>
<feature type="binding site" evidence="4">
    <location>
        <position position="144"/>
    </location>
    <ligand>
        <name>Zn(2+)</name>
        <dbReference type="ChEBI" id="CHEBI:29105"/>
    </ligand>
</feature>
<evidence type="ECO:0000256" key="1">
    <source>
        <dbReference type="ARBA" id="ARBA00012928"/>
    </source>
</evidence>
<dbReference type="CDD" id="cd01407">
    <property type="entry name" value="SIR2-fam"/>
    <property type="match status" value="1"/>
</dbReference>
<dbReference type="Pfam" id="PF02146">
    <property type="entry name" value="SIR2"/>
    <property type="match status" value="1"/>
</dbReference>
<accession>A0A2S3UNI4</accession>